<dbReference type="RefSeq" id="WP_162671463.1">
    <property type="nucleotide sequence ID" value="NZ_LR593886.1"/>
</dbReference>
<evidence type="ECO:0000313" key="1">
    <source>
        <dbReference type="EMBL" id="VTR98035.1"/>
    </source>
</evidence>
<dbReference type="AlphaFoldDB" id="A0A6P2DCE9"/>
<proteinExistence type="predicted"/>
<dbReference type="KEGG" id="gms:SOIL9_04180"/>
<name>A0A6P2DCE9_9BACT</name>
<dbReference type="Proteomes" id="UP000464178">
    <property type="component" value="Chromosome"/>
</dbReference>
<dbReference type="EMBL" id="LR593886">
    <property type="protein sequence ID" value="VTR98035.1"/>
    <property type="molecule type" value="Genomic_DNA"/>
</dbReference>
<reference evidence="1 2" key="1">
    <citation type="submission" date="2019-05" db="EMBL/GenBank/DDBJ databases">
        <authorList>
            <consortium name="Science for Life Laboratories"/>
        </authorList>
    </citation>
    <scope>NUCLEOTIDE SEQUENCE [LARGE SCALE GENOMIC DNA]</scope>
    <source>
        <strain evidence="1">Soil9</strain>
    </source>
</reference>
<keyword evidence="2" id="KW-1185">Reference proteome</keyword>
<accession>A0A6P2DCE9</accession>
<sequence length="64" mass="7245">MRHASAGGEFRKQPGHRIDIAATCADKALDREAIYWEYEGNRAVGRRPKVGRQARLDVNVVRPK</sequence>
<organism evidence="1 2">
    <name type="scientific">Gemmata massiliana</name>
    <dbReference type="NCBI Taxonomy" id="1210884"/>
    <lineage>
        <taxon>Bacteria</taxon>
        <taxon>Pseudomonadati</taxon>
        <taxon>Planctomycetota</taxon>
        <taxon>Planctomycetia</taxon>
        <taxon>Gemmatales</taxon>
        <taxon>Gemmataceae</taxon>
        <taxon>Gemmata</taxon>
    </lineage>
</organism>
<evidence type="ECO:0000313" key="2">
    <source>
        <dbReference type="Proteomes" id="UP000464178"/>
    </source>
</evidence>
<gene>
    <name evidence="1" type="ORF">SOIL9_04180</name>
</gene>
<protein>
    <submittedName>
        <fullName evidence="1">Uncharacterized protein</fullName>
    </submittedName>
</protein>